<gene>
    <name evidence="2" type="ORF">SAMN02745146_0074</name>
</gene>
<evidence type="ECO:0000313" key="3">
    <source>
        <dbReference type="Proteomes" id="UP000184418"/>
    </source>
</evidence>
<keyword evidence="1" id="KW-0175">Coiled coil</keyword>
<feature type="coiled-coil region" evidence="1">
    <location>
        <begin position="91"/>
        <end position="118"/>
    </location>
</feature>
<name>A0A1M6LVX1_9BACT</name>
<keyword evidence="3" id="KW-1185">Reference proteome</keyword>
<reference evidence="2 3" key="1">
    <citation type="submission" date="2016-11" db="EMBL/GenBank/DDBJ databases">
        <authorList>
            <person name="Jaros S."/>
            <person name="Januszkiewicz K."/>
            <person name="Wedrychowicz H."/>
        </authorList>
    </citation>
    <scope>NUCLEOTIDE SEQUENCE [LARGE SCALE GENOMIC DNA]</scope>
    <source>
        <strain evidence="2 3">DSM 21074</strain>
    </source>
</reference>
<dbReference type="EMBL" id="FQYN01000010">
    <property type="protein sequence ID" value="SHJ75316.1"/>
    <property type="molecule type" value="Genomic_DNA"/>
</dbReference>
<proteinExistence type="predicted"/>
<evidence type="ECO:0000256" key="1">
    <source>
        <dbReference type="SAM" id="Coils"/>
    </source>
</evidence>
<dbReference type="RefSeq" id="WP_073112250.1">
    <property type="nucleotide sequence ID" value="NZ_FQYN01000010.1"/>
</dbReference>
<accession>A0A1M6LVX1</accession>
<protein>
    <submittedName>
        <fullName evidence="2">Uncharacterized protein</fullName>
    </submittedName>
</protein>
<dbReference type="Proteomes" id="UP000184418">
    <property type="component" value="Unassembled WGS sequence"/>
</dbReference>
<organism evidence="2 3">
    <name type="scientific">Hymenobacter daecheongensis DSM 21074</name>
    <dbReference type="NCBI Taxonomy" id="1121955"/>
    <lineage>
        <taxon>Bacteria</taxon>
        <taxon>Pseudomonadati</taxon>
        <taxon>Bacteroidota</taxon>
        <taxon>Cytophagia</taxon>
        <taxon>Cytophagales</taxon>
        <taxon>Hymenobacteraceae</taxon>
        <taxon>Hymenobacter</taxon>
    </lineage>
</organism>
<dbReference type="AlphaFoldDB" id="A0A1M6LVX1"/>
<sequence length="122" mass="14117">MASIFDVTPLTETGMELAHRAVMHDVWLERVRQIEKFGWQNRPPFEWKIILDEEVGEVSHEVCEVYFQGGEFSEKYRKEMVEVAAVALAAIQNYDYRKARLDAEIQAAKEQLRGSSGRVLRS</sequence>
<dbReference type="STRING" id="1121955.SAMN02745146_0074"/>
<evidence type="ECO:0000313" key="2">
    <source>
        <dbReference type="EMBL" id="SHJ75316.1"/>
    </source>
</evidence>